<dbReference type="Pfam" id="PF04082">
    <property type="entry name" value="Fungal_trans"/>
    <property type="match status" value="1"/>
</dbReference>
<keyword evidence="7" id="KW-0539">Nucleus</keyword>
<evidence type="ECO:0000259" key="9">
    <source>
        <dbReference type="PROSITE" id="PS50048"/>
    </source>
</evidence>
<reference evidence="10 11" key="1">
    <citation type="journal article" date="2014" name="Proc. Natl. Acad. Sci. U.S.A.">
        <title>Trajectory and genomic determinants of fungal-pathogen speciation and host adaptation.</title>
        <authorList>
            <person name="Hu X."/>
            <person name="Xiao G."/>
            <person name="Zheng P."/>
            <person name="Shang Y."/>
            <person name="Su Y."/>
            <person name="Zhang X."/>
            <person name="Liu X."/>
            <person name="Zhan S."/>
            <person name="St Leger R.J."/>
            <person name="Wang C."/>
        </authorList>
    </citation>
    <scope>NUCLEOTIDE SEQUENCE [LARGE SCALE GENOMIC DNA]</scope>
    <source>
        <strain evidence="10 11">ARSEF 977</strain>
    </source>
</reference>
<dbReference type="SMART" id="SM00066">
    <property type="entry name" value="GAL4"/>
    <property type="match status" value="1"/>
</dbReference>
<feature type="region of interest" description="Disordered" evidence="8">
    <location>
        <begin position="122"/>
        <end position="150"/>
    </location>
</feature>
<dbReference type="SUPFAM" id="SSF57701">
    <property type="entry name" value="Zn2/Cys6 DNA-binding domain"/>
    <property type="match status" value="1"/>
</dbReference>
<dbReference type="InterPro" id="IPR036864">
    <property type="entry name" value="Zn2-C6_fun-type_DNA-bd_sf"/>
</dbReference>
<dbReference type="HOGENOM" id="CLU_009617_1_0_1"/>
<dbReference type="GO" id="GO:0003677">
    <property type="term" value="F:DNA binding"/>
    <property type="evidence" value="ECO:0007669"/>
    <property type="project" value="UniProtKB-KW"/>
</dbReference>
<keyword evidence="3" id="KW-0862">Zinc</keyword>
<dbReference type="SMART" id="SM00906">
    <property type="entry name" value="Fungal_trans"/>
    <property type="match status" value="1"/>
</dbReference>
<proteinExistence type="predicted"/>
<dbReference type="InterPro" id="IPR007219">
    <property type="entry name" value="XnlR_reg_dom"/>
</dbReference>
<dbReference type="GO" id="GO:0005634">
    <property type="term" value="C:nucleus"/>
    <property type="evidence" value="ECO:0007669"/>
    <property type="project" value="UniProtKB-SubCell"/>
</dbReference>
<sequence>MRACEGCRKRKIKCDAATTNTWPCSACIRLKLHCVRPNGYEGSDTTTTYDTILDPSAQFQQMSLPGQAGQDSSKSIPDVYQGSFTDRDQTAFQQVSFDTAPGQHNLHYTTVPATAVLDHVYGGPDAFPTPPMHQGPRQESSPEAQSVDSYQQQDFADLLGGLRLNEIGTAPYLRNKASFRQEEQPAVEDDDDYGSILPAVTAIPGNKIRIPPALMPEESTALHHFDLYFRHVHPYVPVLDKAAFYQQWNTGRESISPLILEAIFAIGGRLAEEPAMGQQWLALASRHADSFMDVPRLSTLQALLMMLKAREAAPKRGYFYRSWMLVVQCVQMGKDLGLDEHFEDHQAGISCGFTAAECRLRTRIWQTIFVCENMVGAPQGRHDLTVNHESVDFNPPRPIPGGDESEYHVSRNFTYLARILRNIRKMSIAYAKLRRTKDWAVNPEFQQLEQMISAYLPALPGDMTINFPPDSSPPYLPSSFLGNLHSYYYLLQILYHRPVLSFLDPTANEAQWKHHMMISYNSAKALCRLQEATLKQYGLVDLQSMQRGFSFALYAGLSCIVIHLVAIVSPDPDLNSDAREYFERHMRLMETVMEAWPMPDLQKQVDAIREAFSADIGRPFVLKPSFPYGSPHPSNQSSSPRGTMAYQVPAHRTGSMDQQLDPSSQHVSYINHPITPPISVGAMDSRSDSPAVQSLVMMPQDGQVPDMQQTLGLANNPPTWNPARIFEHWNTSFGTPSQPGTVLGSASQATSLNVVTAGVPDQNTIADQASNQSLSPGTQQMAHQQYSTTTSMPNFITPAMWQESVASVYEGGLKRGWDYDGGMVLMKRR</sequence>
<keyword evidence="2" id="KW-0479">Metal-binding</keyword>
<evidence type="ECO:0000256" key="5">
    <source>
        <dbReference type="ARBA" id="ARBA00023125"/>
    </source>
</evidence>
<dbReference type="EMBL" id="AZNH01000037">
    <property type="protein sequence ID" value="KID84784.1"/>
    <property type="molecule type" value="Genomic_DNA"/>
</dbReference>
<feature type="compositionally biased region" description="Polar residues" evidence="8">
    <location>
        <begin position="137"/>
        <end position="150"/>
    </location>
</feature>
<evidence type="ECO:0000256" key="8">
    <source>
        <dbReference type="SAM" id="MobiDB-lite"/>
    </source>
</evidence>
<gene>
    <name evidence="10" type="ORF">MGU_07934</name>
</gene>
<dbReference type="GO" id="GO:0000981">
    <property type="term" value="F:DNA-binding transcription factor activity, RNA polymerase II-specific"/>
    <property type="evidence" value="ECO:0007669"/>
    <property type="project" value="InterPro"/>
</dbReference>
<evidence type="ECO:0000313" key="10">
    <source>
        <dbReference type="EMBL" id="KID84784.1"/>
    </source>
</evidence>
<dbReference type="PROSITE" id="PS00463">
    <property type="entry name" value="ZN2_CY6_FUNGAL_1"/>
    <property type="match status" value="1"/>
</dbReference>
<organism evidence="10 11">
    <name type="scientific">Metarhizium guizhouense (strain ARSEF 977)</name>
    <dbReference type="NCBI Taxonomy" id="1276136"/>
    <lineage>
        <taxon>Eukaryota</taxon>
        <taxon>Fungi</taxon>
        <taxon>Dikarya</taxon>
        <taxon>Ascomycota</taxon>
        <taxon>Pezizomycotina</taxon>
        <taxon>Sordariomycetes</taxon>
        <taxon>Hypocreomycetidae</taxon>
        <taxon>Hypocreales</taxon>
        <taxon>Clavicipitaceae</taxon>
        <taxon>Metarhizium</taxon>
    </lineage>
</organism>
<dbReference type="GO" id="GO:0008270">
    <property type="term" value="F:zinc ion binding"/>
    <property type="evidence" value="ECO:0007669"/>
    <property type="project" value="InterPro"/>
</dbReference>
<dbReference type="GO" id="GO:0006351">
    <property type="term" value="P:DNA-templated transcription"/>
    <property type="evidence" value="ECO:0007669"/>
    <property type="project" value="InterPro"/>
</dbReference>
<dbReference type="PANTHER" id="PTHR31313">
    <property type="entry name" value="TY1 ENHANCER ACTIVATOR"/>
    <property type="match status" value="1"/>
</dbReference>
<evidence type="ECO:0000256" key="1">
    <source>
        <dbReference type="ARBA" id="ARBA00004123"/>
    </source>
</evidence>
<keyword evidence="6" id="KW-0804">Transcription</keyword>
<dbReference type="InterPro" id="IPR001138">
    <property type="entry name" value="Zn2Cys6_DnaBD"/>
</dbReference>
<dbReference type="Proteomes" id="UP000031192">
    <property type="component" value="Unassembled WGS sequence"/>
</dbReference>
<evidence type="ECO:0000256" key="6">
    <source>
        <dbReference type="ARBA" id="ARBA00023163"/>
    </source>
</evidence>
<evidence type="ECO:0000256" key="2">
    <source>
        <dbReference type="ARBA" id="ARBA00022723"/>
    </source>
</evidence>
<dbReference type="PANTHER" id="PTHR31313:SF79">
    <property type="entry name" value="C6 FINGER DOMAIN-CONTAINING PROTEIN"/>
    <property type="match status" value="1"/>
</dbReference>
<dbReference type="AlphaFoldDB" id="A0A0B4HYI0"/>
<keyword evidence="5" id="KW-0238">DNA-binding</keyword>
<evidence type="ECO:0000256" key="4">
    <source>
        <dbReference type="ARBA" id="ARBA00023015"/>
    </source>
</evidence>
<feature type="domain" description="Zn(2)-C6 fungal-type" evidence="9">
    <location>
        <begin position="3"/>
        <end position="36"/>
    </location>
</feature>
<accession>A0A0B4HYI0</accession>
<keyword evidence="11" id="KW-1185">Reference proteome</keyword>
<dbReference type="CDD" id="cd12148">
    <property type="entry name" value="fungal_TF_MHR"/>
    <property type="match status" value="1"/>
</dbReference>
<keyword evidence="4" id="KW-0805">Transcription regulation</keyword>
<dbReference type="OrthoDB" id="2283631at2759"/>
<dbReference type="PROSITE" id="PS50048">
    <property type="entry name" value="ZN2_CY6_FUNGAL_2"/>
    <property type="match status" value="1"/>
</dbReference>
<protein>
    <submittedName>
        <fullName evidence="10">Transcription factor, fungi</fullName>
    </submittedName>
</protein>
<dbReference type="CDD" id="cd00067">
    <property type="entry name" value="GAL4"/>
    <property type="match status" value="1"/>
</dbReference>
<dbReference type="Gene3D" id="4.10.240.10">
    <property type="entry name" value="Zn(2)-C6 fungal-type DNA-binding domain"/>
    <property type="match status" value="1"/>
</dbReference>
<evidence type="ECO:0000256" key="7">
    <source>
        <dbReference type="ARBA" id="ARBA00023242"/>
    </source>
</evidence>
<name>A0A0B4HYI0_METGA</name>
<comment type="caution">
    <text evidence="10">The sequence shown here is derived from an EMBL/GenBank/DDBJ whole genome shotgun (WGS) entry which is preliminary data.</text>
</comment>
<dbReference type="InterPro" id="IPR051615">
    <property type="entry name" value="Transcr_Regulatory_Elem"/>
</dbReference>
<evidence type="ECO:0000256" key="3">
    <source>
        <dbReference type="ARBA" id="ARBA00022833"/>
    </source>
</evidence>
<dbReference type="Pfam" id="PF00172">
    <property type="entry name" value="Zn_clus"/>
    <property type="match status" value="1"/>
</dbReference>
<evidence type="ECO:0000313" key="11">
    <source>
        <dbReference type="Proteomes" id="UP000031192"/>
    </source>
</evidence>
<comment type="subcellular location">
    <subcellularLocation>
        <location evidence="1">Nucleus</location>
    </subcellularLocation>
</comment>